<dbReference type="RefSeq" id="WP_046326861.1">
    <property type="nucleotide sequence ID" value="NZ_CP084389.1"/>
</dbReference>
<comment type="similarity">
    <text evidence="1">Belongs to the PRORSD1 family.</text>
</comment>
<dbReference type="EMBL" id="CP084389">
    <property type="protein sequence ID" value="UZX30136.1"/>
    <property type="molecule type" value="Genomic_DNA"/>
</dbReference>
<evidence type="ECO:0000313" key="5">
    <source>
        <dbReference type="Proteomes" id="UP001164557"/>
    </source>
</evidence>
<evidence type="ECO:0000259" key="3">
    <source>
        <dbReference type="Pfam" id="PF04073"/>
    </source>
</evidence>
<dbReference type="SUPFAM" id="SSF55826">
    <property type="entry name" value="YbaK/ProRS associated domain"/>
    <property type="match status" value="1"/>
</dbReference>
<dbReference type="Gene3D" id="3.90.960.10">
    <property type="entry name" value="YbaK/aminoacyl-tRNA synthetase-associated domain"/>
    <property type="match status" value="1"/>
</dbReference>
<dbReference type="InterPro" id="IPR007214">
    <property type="entry name" value="YbaK/aa-tRNA-synth-assoc-dom"/>
</dbReference>
<evidence type="ECO:0000256" key="1">
    <source>
        <dbReference type="ARBA" id="ARBA00010201"/>
    </source>
</evidence>
<sequence length="161" mass="18672">MNKNETLHYLDQHGIKYEIVEHQAVYNMAEMEKIALPHPEADAKNLFVRDDKKRNYYLLTIKGDKRVNLQQFREENGTRRLSFASPQDLKEKLGLEPGSVTPLGLINDPRHEIPFYLDSYFSQQPRIAVHPNDNTATIWLKPQALIHLIKDLGNPVKVVKM</sequence>
<accession>A0AA47B4R5</accession>
<reference evidence="4" key="1">
    <citation type="submission" date="2021-09" db="EMBL/GenBank/DDBJ databases">
        <title>Lactobacillus species from Apis mellifera, Switzerland.</title>
        <authorList>
            <person name="Pfister J."/>
            <person name="Brown A."/>
            <person name="Neumann P."/>
            <person name="Collaud A."/>
            <person name="Retschnig G."/>
            <person name="Perreten V."/>
        </authorList>
    </citation>
    <scope>NUCLEOTIDE SEQUENCE</scope>
    <source>
        <strain evidence="4">IBH002</strain>
    </source>
</reference>
<dbReference type="CDD" id="cd04335">
    <property type="entry name" value="PrdX_deacylase"/>
    <property type="match status" value="1"/>
</dbReference>
<dbReference type="InterPro" id="IPR040285">
    <property type="entry name" value="ProX/PRXD1"/>
</dbReference>
<proteinExistence type="inferred from homology"/>
<keyword evidence="2" id="KW-0648">Protein biosynthesis</keyword>
<dbReference type="AlphaFoldDB" id="A0AA47B4R5"/>
<keyword evidence="5" id="KW-1185">Reference proteome</keyword>
<feature type="domain" description="YbaK/aminoacyl-tRNA synthetase-associated" evidence="3">
    <location>
        <begin position="22"/>
        <end position="146"/>
    </location>
</feature>
<dbReference type="Proteomes" id="UP001164557">
    <property type="component" value="Chromosome"/>
</dbReference>
<name>A0AA47B4R5_9LACO</name>
<protein>
    <submittedName>
        <fullName evidence="4">Prolyl-tRNA synthetase associated domain-containing protein</fullName>
    </submittedName>
</protein>
<dbReference type="PANTHER" id="PTHR31423">
    <property type="entry name" value="YBAK DOMAIN-CONTAINING PROTEIN"/>
    <property type="match status" value="1"/>
</dbReference>
<dbReference type="Pfam" id="PF04073">
    <property type="entry name" value="tRNA_edit"/>
    <property type="match status" value="1"/>
</dbReference>
<dbReference type="InterPro" id="IPR036754">
    <property type="entry name" value="YbaK/aa-tRNA-synt-asso_dom_sf"/>
</dbReference>
<dbReference type="GO" id="GO:0002161">
    <property type="term" value="F:aminoacyl-tRNA deacylase activity"/>
    <property type="evidence" value="ECO:0007669"/>
    <property type="project" value="InterPro"/>
</dbReference>
<dbReference type="GO" id="GO:0006412">
    <property type="term" value="P:translation"/>
    <property type="evidence" value="ECO:0007669"/>
    <property type="project" value="UniProtKB-KW"/>
</dbReference>
<evidence type="ECO:0000313" key="4">
    <source>
        <dbReference type="EMBL" id="UZX30136.1"/>
    </source>
</evidence>
<dbReference type="PANTHER" id="PTHR31423:SF3">
    <property type="entry name" value="PROLYL-TRNA SYNTHETASE ASSOCIATED DOMAIN-CONTAINING PROTEIN 1-RELATED"/>
    <property type="match status" value="1"/>
</dbReference>
<evidence type="ECO:0000256" key="2">
    <source>
        <dbReference type="ARBA" id="ARBA00022917"/>
    </source>
</evidence>
<organism evidence="4 5">
    <name type="scientific">Lactobacillus helsingborgensis</name>
    <dbReference type="NCBI Taxonomy" id="1218494"/>
    <lineage>
        <taxon>Bacteria</taxon>
        <taxon>Bacillati</taxon>
        <taxon>Bacillota</taxon>
        <taxon>Bacilli</taxon>
        <taxon>Lactobacillales</taxon>
        <taxon>Lactobacillaceae</taxon>
        <taxon>Lactobacillus</taxon>
    </lineage>
</organism>
<gene>
    <name evidence="4" type="ORF">LDX53_02745</name>
</gene>